<evidence type="ECO:0000313" key="5">
    <source>
        <dbReference type="EMBL" id="TCO64783.1"/>
    </source>
</evidence>
<organism evidence="5 6">
    <name type="scientific">Actinocrispum wychmicini</name>
    <dbReference type="NCBI Taxonomy" id="1213861"/>
    <lineage>
        <taxon>Bacteria</taxon>
        <taxon>Bacillati</taxon>
        <taxon>Actinomycetota</taxon>
        <taxon>Actinomycetes</taxon>
        <taxon>Pseudonocardiales</taxon>
        <taxon>Pseudonocardiaceae</taxon>
        <taxon>Actinocrispum</taxon>
    </lineage>
</organism>
<keyword evidence="1" id="KW-0645">Protease</keyword>
<evidence type="ECO:0000313" key="6">
    <source>
        <dbReference type="Proteomes" id="UP000295680"/>
    </source>
</evidence>
<comment type="caution">
    <text evidence="5">The sequence shown here is derived from an EMBL/GenBank/DDBJ whole genome shotgun (WGS) entry which is preliminary data.</text>
</comment>
<evidence type="ECO:0000259" key="4">
    <source>
        <dbReference type="Pfam" id="PF07687"/>
    </source>
</evidence>
<evidence type="ECO:0000256" key="2">
    <source>
        <dbReference type="ARBA" id="ARBA00022723"/>
    </source>
</evidence>
<dbReference type="Pfam" id="PF01546">
    <property type="entry name" value="Peptidase_M20"/>
    <property type="match status" value="1"/>
</dbReference>
<accession>A0A4R2JWF1</accession>
<keyword evidence="3" id="KW-0378">Hydrolase</keyword>
<protein>
    <submittedName>
        <fullName evidence="5">Acetylornithine deacetylase/succinyl-diaminopimelate desuccinylase-like protein</fullName>
    </submittedName>
</protein>
<dbReference type="PANTHER" id="PTHR43270:SF4">
    <property type="entry name" value="CARNOSINE DIPEPTIDASE 2, ISOFORM A"/>
    <property type="match status" value="1"/>
</dbReference>
<dbReference type="GO" id="GO:0046872">
    <property type="term" value="F:metal ion binding"/>
    <property type="evidence" value="ECO:0007669"/>
    <property type="project" value="UniProtKB-KW"/>
</dbReference>
<dbReference type="InterPro" id="IPR051458">
    <property type="entry name" value="Cyt/Met_Dipeptidase"/>
</dbReference>
<dbReference type="Pfam" id="PF07687">
    <property type="entry name" value="M20_dimer"/>
    <property type="match status" value="1"/>
</dbReference>
<dbReference type="EMBL" id="SLWS01000001">
    <property type="protein sequence ID" value="TCO64783.1"/>
    <property type="molecule type" value="Genomic_DNA"/>
</dbReference>
<evidence type="ECO:0000256" key="1">
    <source>
        <dbReference type="ARBA" id="ARBA00022670"/>
    </source>
</evidence>
<dbReference type="Proteomes" id="UP000295680">
    <property type="component" value="Unassembled WGS sequence"/>
</dbReference>
<reference evidence="5 6" key="1">
    <citation type="submission" date="2019-03" db="EMBL/GenBank/DDBJ databases">
        <title>Genomic Encyclopedia of Type Strains, Phase IV (KMG-IV): sequencing the most valuable type-strain genomes for metagenomic binning, comparative biology and taxonomic classification.</title>
        <authorList>
            <person name="Goeker M."/>
        </authorList>
    </citation>
    <scope>NUCLEOTIDE SEQUENCE [LARGE SCALE GENOMIC DNA]</scope>
    <source>
        <strain evidence="5 6">DSM 45934</strain>
    </source>
</reference>
<dbReference type="InterPro" id="IPR011650">
    <property type="entry name" value="Peptidase_M20_dimer"/>
</dbReference>
<gene>
    <name evidence="5" type="ORF">EV192_101566</name>
</gene>
<keyword evidence="2" id="KW-0479">Metal-binding</keyword>
<dbReference type="GO" id="GO:0006508">
    <property type="term" value="P:proteolysis"/>
    <property type="evidence" value="ECO:0007669"/>
    <property type="project" value="UniProtKB-KW"/>
</dbReference>
<proteinExistence type="predicted"/>
<keyword evidence="6" id="KW-1185">Reference proteome</keyword>
<dbReference type="SUPFAM" id="SSF53187">
    <property type="entry name" value="Zn-dependent exopeptidases"/>
    <property type="match status" value="1"/>
</dbReference>
<dbReference type="GO" id="GO:0008233">
    <property type="term" value="F:peptidase activity"/>
    <property type="evidence" value="ECO:0007669"/>
    <property type="project" value="UniProtKB-KW"/>
</dbReference>
<dbReference type="AlphaFoldDB" id="A0A4R2JWF1"/>
<dbReference type="Gene3D" id="3.30.70.360">
    <property type="match status" value="1"/>
</dbReference>
<sequence>MYPSKPVRSNADRKSSRCEVDYFSSRASIEGVEHNALNSTVDRLWESEILASLSELISVPALSPAFDADWAARGHLDAAAEHVRRWVASRSLPGASVEIVRLDDRTPLVVVDIPATPGGVDAGTVVLYGHLDKQPPVGGWADGLGPWTPVLRDGRLYGRGAVDDGYSAYAATAAVEAVRASGGEHARCVILLETCEESGSPDFAAYLEHLKPKLGDVTLVVCLDSGGNDYDRLWITTSLRGLVSVDLTVRVLDVAAHSGMASGIVPSSFRIMRTLLDRVENAATGEILIPEMNVEIPAHRLAEAQASVAAAPGAVGRAYQRSGTTQPAAATDLDLVLNNSWRPTLSVIGAAGLPQPTDAGNVLRTHTTLTLSFRLPPTANSEAALDSVLKLLTTDVPYGATVEIAREEHGGGWNAPEMAPWLSAAVENVSKTVYDAPWGTVGLGGSIPFVGLLGETYPNAQFLVTGAGGADSNIHVPNEWLHLGQAARVTTSVGHVLHAHATR</sequence>
<dbReference type="PANTHER" id="PTHR43270">
    <property type="entry name" value="BETA-ALA-HIS DIPEPTIDASE"/>
    <property type="match status" value="1"/>
</dbReference>
<dbReference type="Gene3D" id="3.40.630.10">
    <property type="entry name" value="Zn peptidases"/>
    <property type="match status" value="1"/>
</dbReference>
<evidence type="ECO:0000256" key="3">
    <source>
        <dbReference type="ARBA" id="ARBA00022801"/>
    </source>
</evidence>
<dbReference type="InterPro" id="IPR002933">
    <property type="entry name" value="Peptidase_M20"/>
</dbReference>
<feature type="domain" description="Peptidase M20 dimerisation" evidence="4">
    <location>
        <begin position="238"/>
        <end position="394"/>
    </location>
</feature>
<name>A0A4R2JWF1_9PSEU</name>